<name>A0A820BS80_9BILA</name>
<dbReference type="Proteomes" id="UP000663845">
    <property type="component" value="Unassembled WGS sequence"/>
</dbReference>
<evidence type="ECO:0000313" key="2">
    <source>
        <dbReference type="EMBL" id="CAF4196233.1"/>
    </source>
</evidence>
<organism evidence="2 3">
    <name type="scientific">Adineta steineri</name>
    <dbReference type="NCBI Taxonomy" id="433720"/>
    <lineage>
        <taxon>Eukaryota</taxon>
        <taxon>Metazoa</taxon>
        <taxon>Spiralia</taxon>
        <taxon>Gnathifera</taxon>
        <taxon>Rotifera</taxon>
        <taxon>Eurotatoria</taxon>
        <taxon>Bdelloidea</taxon>
        <taxon>Adinetida</taxon>
        <taxon>Adinetidae</taxon>
        <taxon>Adineta</taxon>
    </lineage>
</organism>
<gene>
    <name evidence="1" type="ORF">JYZ213_LOCUS171</name>
    <name evidence="2" type="ORF">OXD698_LOCUS40575</name>
</gene>
<accession>A0A820BS80</accession>
<dbReference type="AlphaFoldDB" id="A0A820BS80"/>
<reference evidence="2" key="1">
    <citation type="submission" date="2021-02" db="EMBL/GenBank/DDBJ databases">
        <authorList>
            <person name="Nowell W R."/>
        </authorList>
    </citation>
    <scope>NUCLEOTIDE SEQUENCE</scope>
</reference>
<dbReference type="Proteomes" id="UP000663844">
    <property type="component" value="Unassembled WGS sequence"/>
</dbReference>
<dbReference type="EMBL" id="CAJOAZ010009053">
    <property type="protein sequence ID" value="CAF4196233.1"/>
    <property type="molecule type" value="Genomic_DNA"/>
</dbReference>
<evidence type="ECO:0000313" key="3">
    <source>
        <dbReference type="Proteomes" id="UP000663844"/>
    </source>
</evidence>
<protein>
    <submittedName>
        <fullName evidence="2">Uncharacterized protein</fullName>
    </submittedName>
</protein>
<evidence type="ECO:0000313" key="1">
    <source>
        <dbReference type="EMBL" id="CAF0719941.1"/>
    </source>
</evidence>
<proteinExistence type="predicted"/>
<comment type="caution">
    <text evidence="2">The sequence shown here is derived from an EMBL/GenBank/DDBJ whole genome shotgun (WGS) entry which is preliminary data.</text>
</comment>
<dbReference type="EMBL" id="CAJNOG010000001">
    <property type="protein sequence ID" value="CAF0719941.1"/>
    <property type="molecule type" value="Genomic_DNA"/>
</dbReference>
<sequence>MNDYSFNNLLEKVNRSGHHSDKVSAIQASLDSAQRIWSYQAAQLIEDPVDYAKTVGNAINHHSTEEELKQFCREN</sequence>